<accession>A0A378T6N6</accession>
<keyword evidence="2" id="KW-0808">Transferase</keyword>
<dbReference type="PANTHER" id="PTHR39173">
    <property type="entry name" value="ACETYLTRANSFERASE"/>
    <property type="match status" value="1"/>
</dbReference>
<dbReference type="Gene3D" id="3.40.630.30">
    <property type="match status" value="1"/>
</dbReference>
<gene>
    <name evidence="2" type="ORF">NCTC10359_00900</name>
</gene>
<dbReference type="Pfam" id="PF00583">
    <property type="entry name" value="Acetyltransf_1"/>
    <property type="match status" value="1"/>
</dbReference>
<dbReference type="EMBL" id="UGQU01000001">
    <property type="protein sequence ID" value="STZ56290.1"/>
    <property type="molecule type" value="Genomic_DNA"/>
</dbReference>
<reference evidence="2 3" key="1">
    <citation type="submission" date="2018-06" db="EMBL/GenBank/DDBJ databases">
        <authorList>
            <consortium name="Pathogen Informatics"/>
            <person name="Doyle S."/>
        </authorList>
    </citation>
    <scope>NUCLEOTIDE SEQUENCE [LARGE SCALE GENOMIC DNA]</scope>
    <source>
        <strain evidence="2 3">NCTC10359</strain>
    </source>
</reference>
<feature type="domain" description="N-acetyltransferase" evidence="1">
    <location>
        <begin position="1"/>
        <end position="145"/>
    </location>
</feature>
<evidence type="ECO:0000259" key="1">
    <source>
        <dbReference type="PROSITE" id="PS51186"/>
    </source>
</evidence>
<protein>
    <submittedName>
        <fullName evidence="2">Predicted acetyltransferase</fullName>
    </submittedName>
</protein>
<sequence length="147" mass="16420">MHGSNELNAFIDGGFVGWLNYINAPSGTNWFDYEKVADSTYIALQDDAVVGIMHLRHHLNNILVQRGGHIGYSVHPDFQGQGIATKMLAFAIDVLRQLDVADILVTCETGNIASKKVILKQGGVLENVLTIHTPNRTYDIERYWIRP</sequence>
<dbReference type="CDD" id="cd04301">
    <property type="entry name" value="NAT_SF"/>
    <property type="match status" value="1"/>
</dbReference>
<dbReference type="Proteomes" id="UP000254437">
    <property type="component" value="Unassembled WGS sequence"/>
</dbReference>
<dbReference type="SUPFAM" id="SSF55729">
    <property type="entry name" value="Acyl-CoA N-acyltransferases (Nat)"/>
    <property type="match status" value="1"/>
</dbReference>
<organism evidence="2 3">
    <name type="scientific">Moraxella lacunata</name>
    <dbReference type="NCBI Taxonomy" id="477"/>
    <lineage>
        <taxon>Bacteria</taxon>
        <taxon>Pseudomonadati</taxon>
        <taxon>Pseudomonadota</taxon>
        <taxon>Gammaproteobacteria</taxon>
        <taxon>Moraxellales</taxon>
        <taxon>Moraxellaceae</taxon>
        <taxon>Moraxella</taxon>
    </lineage>
</organism>
<dbReference type="AlphaFoldDB" id="A0A378T6N6"/>
<dbReference type="InterPro" id="IPR016181">
    <property type="entry name" value="Acyl_CoA_acyltransferase"/>
</dbReference>
<dbReference type="PROSITE" id="PS51186">
    <property type="entry name" value="GNAT"/>
    <property type="match status" value="1"/>
</dbReference>
<evidence type="ECO:0000313" key="3">
    <source>
        <dbReference type="Proteomes" id="UP000254437"/>
    </source>
</evidence>
<dbReference type="InterPro" id="IPR000182">
    <property type="entry name" value="GNAT_dom"/>
</dbReference>
<name>A0A378T6N6_MORLA</name>
<proteinExistence type="predicted"/>
<dbReference type="GO" id="GO:0016747">
    <property type="term" value="F:acyltransferase activity, transferring groups other than amino-acyl groups"/>
    <property type="evidence" value="ECO:0007669"/>
    <property type="project" value="InterPro"/>
</dbReference>
<dbReference type="PANTHER" id="PTHR39173:SF1">
    <property type="entry name" value="ACETYLTRANSFERASE"/>
    <property type="match status" value="1"/>
</dbReference>
<evidence type="ECO:0000313" key="2">
    <source>
        <dbReference type="EMBL" id="STZ56290.1"/>
    </source>
</evidence>